<dbReference type="HAMAP" id="MF_01350">
    <property type="entry name" value="NDH1_NuoH"/>
    <property type="match status" value="1"/>
</dbReference>
<evidence type="ECO:0000313" key="8">
    <source>
        <dbReference type="EMBL" id="CUS04569.2"/>
    </source>
</evidence>
<proteinExistence type="inferred from homology"/>
<evidence type="ECO:0000256" key="7">
    <source>
        <dbReference type="SAM" id="MobiDB-lite"/>
    </source>
</evidence>
<dbReference type="GO" id="GO:0003954">
    <property type="term" value="F:NADH dehydrogenase activity"/>
    <property type="evidence" value="ECO:0007669"/>
    <property type="project" value="TreeGrafter"/>
</dbReference>
<comment type="function">
    <text evidence="5">NDH-1 shuttles electrons from NADH, via FMN and iron-sulfur (Fe-S) centers, to quinones in the respiratory chain. The immediate electron acceptor for the enzyme in this species is believed to be ubiquinone. Couples the redox reaction to proton translocation (for every two electrons transferred, four hydrogen ions are translocated across the cytoplasmic membrane), and thus conserves the redox energy in a proton gradient. This subunit may bind ubiquinone.</text>
</comment>
<name>A0A160T545_9CHLR</name>
<keyword evidence="8" id="KW-0560">Oxidoreductase</keyword>
<protein>
    <recommendedName>
        <fullName evidence="5">NADH-quinone oxidoreductase subunit H</fullName>
        <ecNumber evidence="5">7.1.1.-</ecNumber>
    </recommendedName>
    <alternativeName>
        <fullName evidence="5">NADH dehydrogenase I subunit H</fullName>
    </alternativeName>
    <alternativeName>
        <fullName evidence="5">NDH-1 subunit H</fullName>
    </alternativeName>
</protein>
<dbReference type="EMBL" id="LN890655">
    <property type="protein sequence ID" value="CUS04569.2"/>
    <property type="molecule type" value="Genomic_DNA"/>
</dbReference>
<feature type="compositionally biased region" description="Basic and acidic residues" evidence="7">
    <location>
        <begin position="407"/>
        <end position="418"/>
    </location>
</feature>
<feature type="transmembrane region" description="Helical" evidence="5">
    <location>
        <begin position="257"/>
        <end position="280"/>
    </location>
</feature>
<dbReference type="OrthoDB" id="9803734at2"/>
<dbReference type="PANTHER" id="PTHR11432">
    <property type="entry name" value="NADH DEHYDROGENASE SUBUNIT 1"/>
    <property type="match status" value="1"/>
</dbReference>
<reference evidence="8" key="1">
    <citation type="submission" date="2016-01" db="EMBL/GenBank/DDBJ databases">
        <authorList>
            <person name="Mcilroy J.S."/>
            <person name="Karst M S."/>
            <person name="Albertsen M."/>
        </authorList>
    </citation>
    <scope>NUCLEOTIDE SEQUENCE</scope>
    <source>
        <strain evidence="8">Cfx-K</strain>
    </source>
</reference>
<dbReference type="RefSeq" id="WP_095043887.1">
    <property type="nucleotide sequence ID" value="NZ_LN890655.1"/>
</dbReference>
<evidence type="ECO:0000256" key="6">
    <source>
        <dbReference type="RuleBase" id="RU000471"/>
    </source>
</evidence>
<dbReference type="EC" id="7.1.1.-" evidence="5"/>
<dbReference type="PANTHER" id="PTHR11432:SF3">
    <property type="entry name" value="NADH-UBIQUINONE OXIDOREDUCTASE CHAIN 1"/>
    <property type="match status" value="1"/>
</dbReference>
<organism evidence="8 9">
    <name type="scientific">Candidatus Promineifilum breve</name>
    <dbReference type="NCBI Taxonomy" id="1806508"/>
    <lineage>
        <taxon>Bacteria</taxon>
        <taxon>Bacillati</taxon>
        <taxon>Chloroflexota</taxon>
        <taxon>Ardenticatenia</taxon>
        <taxon>Candidatus Promineifilales</taxon>
        <taxon>Candidatus Promineifilaceae</taxon>
        <taxon>Candidatus Promineifilum</taxon>
    </lineage>
</organism>
<dbReference type="GO" id="GO:0005886">
    <property type="term" value="C:plasma membrane"/>
    <property type="evidence" value="ECO:0007669"/>
    <property type="project" value="UniProtKB-SubCell"/>
</dbReference>
<keyword evidence="4 5" id="KW-0472">Membrane</keyword>
<accession>A0A160T545</accession>
<comment type="subcellular location">
    <subcellularLocation>
        <location evidence="5 6">Cell membrane</location>
        <topology evidence="5 6">Multi-pass membrane protein</topology>
    </subcellularLocation>
    <subcellularLocation>
        <location evidence="1">Membrane</location>
        <topology evidence="1">Multi-pass membrane protein</topology>
    </subcellularLocation>
</comment>
<comment type="subunit">
    <text evidence="5">NDH-1 is composed of 14 different subunits. Subunits NuoA, H, J, K, L, M, N constitute the membrane sector of the complex.</text>
</comment>
<keyword evidence="5" id="KW-1278">Translocase</keyword>
<dbReference type="GO" id="GO:0016655">
    <property type="term" value="F:oxidoreductase activity, acting on NAD(P)H, quinone or similar compound as acceptor"/>
    <property type="evidence" value="ECO:0007669"/>
    <property type="project" value="UniProtKB-UniRule"/>
</dbReference>
<evidence type="ECO:0000313" key="9">
    <source>
        <dbReference type="Proteomes" id="UP000215027"/>
    </source>
</evidence>
<feature type="region of interest" description="Disordered" evidence="7">
    <location>
        <begin position="394"/>
        <end position="450"/>
    </location>
</feature>
<feature type="transmembrane region" description="Helical" evidence="5">
    <location>
        <begin position="134"/>
        <end position="155"/>
    </location>
</feature>
<keyword evidence="5 6" id="KW-0520">NAD</keyword>
<evidence type="ECO:0000256" key="3">
    <source>
        <dbReference type="ARBA" id="ARBA00022989"/>
    </source>
</evidence>
<dbReference type="GO" id="GO:0009060">
    <property type="term" value="P:aerobic respiration"/>
    <property type="evidence" value="ECO:0007669"/>
    <property type="project" value="TreeGrafter"/>
</dbReference>
<feature type="transmembrane region" description="Helical" evidence="5">
    <location>
        <begin position="207"/>
        <end position="226"/>
    </location>
</feature>
<evidence type="ECO:0000256" key="4">
    <source>
        <dbReference type="ARBA" id="ARBA00023136"/>
    </source>
</evidence>
<evidence type="ECO:0000256" key="5">
    <source>
        <dbReference type="HAMAP-Rule" id="MF_01350"/>
    </source>
</evidence>
<evidence type="ECO:0000256" key="2">
    <source>
        <dbReference type="ARBA" id="ARBA00022692"/>
    </source>
</evidence>
<feature type="compositionally biased region" description="Low complexity" evidence="7">
    <location>
        <begin position="419"/>
        <end position="428"/>
    </location>
</feature>
<keyword evidence="9" id="KW-1185">Reference proteome</keyword>
<dbReference type="Proteomes" id="UP000215027">
    <property type="component" value="Chromosome I"/>
</dbReference>
<dbReference type="Pfam" id="PF00146">
    <property type="entry name" value="NADHdh"/>
    <property type="match status" value="1"/>
</dbReference>
<dbReference type="KEGG" id="pbf:CFX0092_A2691"/>
<feature type="transmembrane region" description="Helical" evidence="5">
    <location>
        <begin position="176"/>
        <end position="195"/>
    </location>
</feature>
<dbReference type="GO" id="GO:0048038">
    <property type="term" value="F:quinone binding"/>
    <property type="evidence" value="ECO:0007669"/>
    <property type="project" value="UniProtKB-KW"/>
</dbReference>
<comment type="similarity">
    <text evidence="5 6">Belongs to the complex I subunit 1 family.</text>
</comment>
<dbReference type="NCBIfam" id="NF004741">
    <property type="entry name" value="PRK06076.1-2"/>
    <property type="match status" value="1"/>
</dbReference>
<feature type="transmembrane region" description="Helical" evidence="5">
    <location>
        <begin position="32"/>
        <end position="57"/>
    </location>
</feature>
<keyword evidence="5" id="KW-0830">Ubiquinone</keyword>
<evidence type="ECO:0000256" key="1">
    <source>
        <dbReference type="ARBA" id="ARBA00004141"/>
    </source>
</evidence>
<feature type="transmembrane region" description="Helical" evidence="5">
    <location>
        <begin position="332"/>
        <end position="353"/>
    </location>
</feature>
<dbReference type="AlphaFoldDB" id="A0A160T545"/>
<dbReference type="InterPro" id="IPR001694">
    <property type="entry name" value="NADH_UbQ_OxRdtase_su1/FPO"/>
</dbReference>
<keyword evidence="2 5" id="KW-0812">Transmembrane</keyword>
<sequence length="450" mass="48641">MDILLDLLKSLLSLSLGDFIRRTFGEGPGTELLIDIGGVVLLSTFCLLIVIFLIWLTRKLVARMQDRIGPNRVGGRFGLLQTVADVVKLLIKEVIHPSGADWVAYNAAPILTVIAALLVWAVMPFAPGVIGVDLNIGIFYVLAISSASVVVLLLAGWGSNNKYALLGAFRAVAQMVSYEVPMILALLVPIILAGTMSTKGIIDAQTIPFLFVAPLSALIFYISTLAETGRTPFDLLEAESEIVAGFHTEYGGMKFGMFFLAEFVTTLFWSGMFVTIYLGGYRFFGLENWVSGDGYPYGRLIGLIAFFAKTFFIYFVYDWVRGTLPRVRVDQILNFNWKFLVPLSLVLIFAVAIVDKLIPAGAGPVARMAIHLALNLLLALGTLQILRRRGRQVREAMTGGDGPGGRETLHSGGHDGHATHGSPAAHGSAGHGEAGDSPLGAREPITVPIH</sequence>
<comment type="catalytic activity">
    <reaction evidence="5">
        <text>a quinone + NADH + 5 H(+)(in) = a quinol + NAD(+) + 4 H(+)(out)</text>
        <dbReference type="Rhea" id="RHEA:57888"/>
        <dbReference type="ChEBI" id="CHEBI:15378"/>
        <dbReference type="ChEBI" id="CHEBI:24646"/>
        <dbReference type="ChEBI" id="CHEBI:57540"/>
        <dbReference type="ChEBI" id="CHEBI:57945"/>
        <dbReference type="ChEBI" id="CHEBI:132124"/>
    </reaction>
</comment>
<keyword evidence="3 5" id="KW-1133">Transmembrane helix</keyword>
<keyword evidence="5" id="KW-1003">Cell membrane</keyword>
<feature type="transmembrane region" description="Helical" evidence="5">
    <location>
        <begin position="365"/>
        <end position="386"/>
    </location>
</feature>
<keyword evidence="5" id="KW-0874">Quinone</keyword>
<feature type="transmembrane region" description="Helical" evidence="5">
    <location>
        <begin position="300"/>
        <end position="320"/>
    </location>
</feature>
<feature type="transmembrane region" description="Helical" evidence="5">
    <location>
        <begin position="102"/>
        <end position="122"/>
    </location>
</feature>
<gene>
    <name evidence="5 8" type="primary">nuoH</name>
    <name evidence="8" type="ORF">CFX0092_A2691</name>
</gene>